<reference evidence="1" key="1">
    <citation type="journal article" date="2014" name="Front. Microbiol.">
        <title>High frequency of phylogenetically diverse reductive dehalogenase-homologous genes in deep subseafloor sedimentary metagenomes.</title>
        <authorList>
            <person name="Kawai M."/>
            <person name="Futagami T."/>
            <person name="Toyoda A."/>
            <person name="Takaki Y."/>
            <person name="Nishi S."/>
            <person name="Hori S."/>
            <person name="Arai W."/>
            <person name="Tsubouchi T."/>
            <person name="Morono Y."/>
            <person name="Uchiyama I."/>
            <person name="Ito T."/>
            <person name="Fujiyama A."/>
            <person name="Inagaki F."/>
            <person name="Takami H."/>
        </authorList>
    </citation>
    <scope>NUCLEOTIDE SEQUENCE</scope>
    <source>
        <strain evidence="1">Expedition CK06-06</strain>
    </source>
</reference>
<name>X1LEU6_9ZZZZ</name>
<gene>
    <name evidence="1" type="ORF">S03H2_70317</name>
</gene>
<organism evidence="1">
    <name type="scientific">marine sediment metagenome</name>
    <dbReference type="NCBI Taxonomy" id="412755"/>
    <lineage>
        <taxon>unclassified sequences</taxon>
        <taxon>metagenomes</taxon>
        <taxon>ecological metagenomes</taxon>
    </lineage>
</organism>
<comment type="caution">
    <text evidence="1">The sequence shown here is derived from an EMBL/GenBank/DDBJ whole genome shotgun (WGS) entry which is preliminary data.</text>
</comment>
<proteinExistence type="predicted"/>
<dbReference type="EMBL" id="BARU01046696">
    <property type="protein sequence ID" value="GAH92653.1"/>
    <property type="molecule type" value="Genomic_DNA"/>
</dbReference>
<accession>X1LEU6</accession>
<sequence>NPECQLIGIEALQSGDVTVKVKVAGVKAEPVAEPVTEPEPAHPET</sequence>
<protein>
    <submittedName>
        <fullName evidence="1">Uncharacterized protein</fullName>
    </submittedName>
</protein>
<feature type="non-terminal residue" evidence="1">
    <location>
        <position position="1"/>
    </location>
</feature>
<dbReference type="AlphaFoldDB" id="X1LEU6"/>
<evidence type="ECO:0000313" key="1">
    <source>
        <dbReference type="EMBL" id="GAH92653.1"/>
    </source>
</evidence>